<comment type="caution">
    <text evidence="1">The sequence shown here is derived from an EMBL/GenBank/DDBJ whole genome shotgun (WGS) entry which is preliminary data.</text>
</comment>
<sequence>MRKDTSDGRFTTKSTWQLVRTGHTIQAVYVDVVIQRRIGSHMASRCQCCSAIETIQHLFIDSCVANQVWRHLLDIFHVTLRPMEGFEYHFQSWRFSGQFVRQGHIRTIVPLLILWFIWTARNDAKYQDIYMEPKRIIWKVYHTISLLHTGCMFRVIHWRGDMDITPLFGISLTTPSLSPPVLIYWRTPPEGSYKVNTDGRVKDGLVSGGEIIRDSSSQCVRAFFSSYAIHCITRGGGPWSIQATLRHIRHLLTFDRDTISHIYHKGNQVDDLLASEGWDRRCYFAYSAQDLPRRYRGLVQIDRHGIPTVRGL</sequence>
<gene>
    <name evidence="1" type="ORF">Adt_35573</name>
</gene>
<name>A0ABD1QF48_9LAMI</name>
<reference evidence="2" key="1">
    <citation type="submission" date="2024-07" db="EMBL/GenBank/DDBJ databases">
        <title>Two chromosome-level genome assemblies of Korean endemic species Abeliophyllum distichum and Forsythia ovata (Oleaceae).</title>
        <authorList>
            <person name="Jang H."/>
        </authorList>
    </citation>
    <scope>NUCLEOTIDE SEQUENCE [LARGE SCALE GENOMIC DNA]</scope>
</reference>
<dbReference type="AlphaFoldDB" id="A0ABD1QF48"/>
<dbReference type="Proteomes" id="UP001604336">
    <property type="component" value="Unassembled WGS sequence"/>
</dbReference>
<accession>A0ABD1QF48</accession>
<proteinExistence type="predicted"/>
<evidence type="ECO:0000313" key="1">
    <source>
        <dbReference type="EMBL" id="KAL2474837.1"/>
    </source>
</evidence>
<keyword evidence="2" id="KW-1185">Reference proteome</keyword>
<dbReference type="InterPro" id="IPR053151">
    <property type="entry name" value="RNase_H-like"/>
</dbReference>
<dbReference type="PANTHER" id="PTHR47723">
    <property type="entry name" value="OS05G0353850 PROTEIN"/>
    <property type="match status" value="1"/>
</dbReference>
<protein>
    <recommendedName>
        <fullName evidence="3">RNase H type-1 domain-containing protein</fullName>
    </recommendedName>
</protein>
<evidence type="ECO:0008006" key="3">
    <source>
        <dbReference type="Google" id="ProtNLM"/>
    </source>
</evidence>
<dbReference type="PANTHER" id="PTHR47723:SF13">
    <property type="entry name" value="PUTATIVE-RELATED"/>
    <property type="match status" value="1"/>
</dbReference>
<dbReference type="EMBL" id="JBFOLK010000011">
    <property type="protein sequence ID" value="KAL2474837.1"/>
    <property type="molecule type" value="Genomic_DNA"/>
</dbReference>
<evidence type="ECO:0000313" key="2">
    <source>
        <dbReference type="Proteomes" id="UP001604336"/>
    </source>
</evidence>
<organism evidence="1 2">
    <name type="scientific">Abeliophyllum distichum</name>
    <dbReference type="NCBI Taxonomy" id="126358"/>
    <lineage>
        <taxon>Eukaryota</taxon>
        <taxon>Viridiplantae</taxon>
        <taxon>Streptophyta</taxon>
        <taxon>Embryophyta</taxon>
        <taxon>Tracheophyta</taxon>
        <taxon>Spermatophyta</taxon>
        <taxon>Magnoliopsida</taxon>
        <taxon>eudicotyledons</taxon>
        <taxon>Gunneridae</taxon>
        <taxon>Pentapetalae</taxon>
        <taxon>asterids</taxon>
        <taxon>lamiids</taxon>
        <taxon>Lamiales</taxon>
        <taxon>Oleaceae</taxon>
        <taxon>Forsythieae</taxon>
        <taxon>Abeliophyllum</taxon>
    </lineage>
</organism>